<dbReference type="GO" id="GO:0043190">
    <property type="term" value="C:ATP-binding cassette (ABC) transporter complex"/>
    <property type="evidence" value="ECO:0007669"/>
    <property type="project" value="InterPro"/>
</dbReference>
<dbReference type="InterPro" id="IPR030678">
    <property type="entry name" value="Peptide/Ni-bd"/>
</dbReference>
<dbReference type="InterPro" id="IPR000914">
    <property type="entry name" value="SBP_5_dom"/>
</dbReference>
<dbReference type="STRING" id="70996.SE18_13165"/>
<dbReference type="GO" id="GO:1904680">
    <property type="term" value="F:peptide transmembrane transporter activity"/>
    <property type="evidence" value="ECO:0007669"/>
    <property type="project" value="TreeGrafter"/>
</dbReference>
<feature type="signal peptide" evidence="2">
    <location>
        <begin position="1"/>
        <end position="23"/>
    </location>
</feature>
<feature type="domain" description="Solute-binding protein family 5" evidence="3">
    <location>
        <begin position="190"/>
        <end position="553"/>
    </location>
</feature>
<dbReference type="Gene3D" id="3.40.190.10">
    <property type="entry name" value="Periplasmic binding protein-like II"/>
    <property type="match status" value="1"/>
</dbReference>
<dbReference type="GO" id="GO:0042597">
    <property type="term" value="C:periplasmic space"/>
    <property type="evidence" value="ECO:0007669"/>
    <property type="project" value="UniProtKB-ARBA"/>
</dbReference>
<organism evidence="4 5">
    <name type="scientific">Herpetosiphon geysericola</name>
    <dbReference type="NCBI Taxonomy" id="70996"/>
    <lineage>
        <taxon>Bacteria</taxon>
        <taxon>Bacillati</taxon>
        <taxon>Chloroflexota</taxon>
        <taxon>Chloroflexia</taxon>
        <taxon>Herpetosiphonales</taxon>
        <taxon>Herpetosiphonaceae</taxon>
        <taxon>Herpetosiphon</taxon>
    </lineage>
</organism>
<feature type="chain" id="PRO_5006133693" description="Solute-binding protein family 5 domain-containing protein" evidence="2">
    <location>
        <begin position="24"/>
        <end position="650"/>
    </location>
</feature>
<feature type="region of interest" description="Disordered" evidence="1">
    <location>
        <begin position="45"/>
        <end position="96"/>
    </location>
</feature>
<comment type="caution">
    <text evidence="4">The sequence shown here is derived from an EMBL/GenBank/DDBJ whole genome shotgun (WGS) entry which is preliminary data.</text>
</comment>
<dbReference type="PIRSF" id="PIRSF002741">
    <property type="entry name" value="MppA"/>
    <property type="match status" value="1"/>
</dbReference>
<keyword evidence="5" id="KW-1185">Reference proteome</keyword>
<gene>
    <name evidence="4" type="ORF">SE18_13165</name>
</gene>
<dbReference type="SUPFAM" id="SSF53850">
    <property type="entry name" value="Periplasmic binding protein-like II"/>
    <property type="match status" value="1"/>
</dbReference>
<feature type="compositionally biased region" description="Low complexity" evidence="1">
    <location>
        <begin position="45"/>
        <end position="85"/>
    </location>
</feature>
<dbReference type="GO" id="GO:0015833">
    <property type="term" value="P:peptide transport"/>
    <property type="evidence" value="ECO:0007669"/>
    <property type="project" value="TreeGrafter"/>
</dbReference>
<evidence type="ECO:0000256" key="2">
    <source>
        <dbReference type="SAM" id="SignalP"/>
    </source>
</evidence>
<dbReference type="CDD" id="cd08513">
    <property type="entry name" value="PBP2_thermophilic_Hb8_like"/>
    <property type="match status" value="1"/>
</dbReference>
<dbReference type="AlphaFoldDB" id="A0A0P6YKX0"/>
<dbReference type="RefSeq" id="WP_054534923.1">
    <property type="nucleotide sequence ID" value="NZ_LGKP01000022.1"/>
</dbReference>
<evidence type="ECO:0000313" key="5">
    <source>
        <dbReference type="Proteomes" id="UP000050277"/>
    </source>
</evidence>
<proteinExistence type="predicted"/>
<dbReference type="Pfam" id="PF00496">
    <property type="entry name" value="SBP_bac_5"/>
    <property type="match status" value="1"/>
</dbReference>
<dbReference type="Gene3D" id="3.10.105.10">
    <property type="entry name" value="Dipeptide-binding Protein, Domain 3"/>
    <property type="match status" value="1"/>
</dbReference>
<dbReference type="OrthoDB" id="9772924at2"/>
<dbReference type="InterPro" id="IPR039424">
    <property type="entry name" value="SBP_5"/>
</dbReference>
<dbReference type="EMBL" id="LGKP01000022">
    <property type="protein sequence ID" value="KPL85871.1"/>
    <property type="molecule type" value="Genomic_DNA"/>
</dbReference>
<dbReference type="Proteomes" id="UP000050277">
    <property type="component" value="Unassembled WGS sequence"/>
</dbReference>
<protein>
    <recommendedName>
        <fullName evidence="3">Solute-binding protein family 5 domain-containing protein</fullName>
    </recommendedName>
</protein>
<evidence type="ECO:0000259" key="3">
    <source>
        <dbReference type="Pfam" id="PF00496"/>
    </source>
</evidence>
<evidence type="ECO:0000313" key="4">
    <source>
        <dbReference type="EMBL" id="KPL85871.1"/>
    </source>
</evidence>
<reference evidence="4 5" key="1">
    <citation type="submission" date="2015-07" db="EMBL/GenBank/DDBJ databases">
        <title>Whole genome sequence of Herpetosiphon geysericola DSM 7119.</title>
        <authorList>
            <person name="Hemp J."/>
            <person name="Ward L.M."/>
            <person name="Pace L.A."/>
            <person name="Fischer W.W."/>
        </authorList>
    </citation>
    <scope>NUCLEOTIDE SEQUENCE [LARGE SCALE GENOMIC DNA]</scope>
    <source>
        <strain evidence="4 5">DSM 7119</strain>
    </source>
</reference>
<keyword evidence="2" id="KW-0732">Signal</keyword>
<dbReference type="PROSITE" id="PS51257">
    <property type="entry name" value="PROKAR_LIPOPROTEIN"/>
    <property type="match status" value="1"/>
</dbReference>
<sequence length="650" mass="70266">MIRSKRQLMSFALMLVLVVPILAACGGDATPTTAPATTVPATATTDSAAAATAEPTAAATETDATVEPTAEAEATAEPTAGTTTGEGPGTDPEKTIIIGMTQSPDTLFGIESQSSATTQVLSAIQPACFTTLDYEYQPVCFTKLPSFEDGDAVTQTVSVDSSYEGNIVINDELITDTASLTEAMDMEQVVVTWTLIDGLTWEDGTPITAADFVFAAELYQDPGIKNASRFVLDRTQKYEAKDEKTLVWYAAPGYTDATYFLNTFGPEPKHVLEGEDPATIGGSDYASKPLAYGPYKIAENTPQESTKLVANETYWKKGYPIIGNVTFKYLTSEDQVLQQLESGEIDVVGSIGLTLANAPKLDELEAAGTLKGQYVPATVWEHMDFGVERNDGQPSIFADVKLRQAVAYAVNRKQIIDNVLFGKTVVMNTFLPADHWAYPPNGEGLEAYEYDVEKAKALLAEAGWTAGADGILEKDGSKLTIQFFTTENNQTREAVAQLIQEDLKAVGIDVQLNFVPATDVLFKNGAEGILAGRRFDLGLYAWVSGPEPSTALYLCDQIPTEENSYGGQNNTGWCNPEYDAAALASQAETDRAKRIPLVIEAQKVFNAELPTFPLYQRVNVGAYNVKVSGLDLNPTSQVDFWNIETWDVTK</sequence>
<evidence type="ECO:0000256" key="1">
    <source>
        <dbReference type="SAM" id="MobiDB-lite"/>
    </source>
</evidence>
<accession>A0A0P6YKX0</accession>
<dbReference type="PATRIC" id="fig|70996.4.peg.3252"/>
<dbReference type="PANTHER" id="PTHR30290">
    <property type="entry name" value="PERIPLASMIC BINDING COMPONENT OF ABC TRANSPORTER"/>
    <property type="match status" value="1"/>
</dbReference>
<name>A0A0P6YKX0_9CHLR</name>